<reference evidence="8" key="1">
    <citation type="journal article" date="2022" name="Front. Microbiol.">
        <title>Genome-based taxonomic rearrangement of Oceanobacter-related bacteria including the description of Thalassolituus hydrocarbonoclasticus sp. nov. and Thalassolituus pacificus sp. nov. and emended description of the genus Thalassolituus.</title>
        <authorList>
            <person name="Dong C."/>
            <person name="Wei L."/>
            <person name="Wang J."/>
            <person name="Lai Q."/>
            <person name="Huang Z."/>
            <person name="Shao Z."/>
        </authorList>
    </citation>
    <scope>NUCLEOTIDE SEQUENCE</scope>
    <source>
        <strain evidence="8">59MF3M-4</strain>
    </source>
</reference>
<evidence type="ECO:0000259" key="7">
    <source>
        <dbReference type="PROSITE" id="PS50109"/>
    </source>
</evidence>
<dbReference type="GO" id="GO:0005524">
    <property type="term" value="F:ATP binding"/>
    <property type="evidence" value="ECO:0007669"/>
    <property type="project" value="UniProtKB-KW"/>
</dbReference>
<dbReference type="PANTHER" id="PTHR44936">
    <property type="entry name" value="SENSOR PROTEIN CREC"/>
    <property type="match status" value="1"/>
</dbReference>
<dbReference type="InterPro" id="IPR036890">
    <property type="entry name" value="HATPase_C_sf"/>
</dbReference>
<dbReference type="AlphaFoldDB" id="A0A9X3ARU8"/>
<dbReference type="Pfam" id="PF02518">
    <property type="entry name" value="HATPase_c"/>
    <property type="match status" value="1"/>
</dbReference>
<dbReference type="InterPro" id="IPR003594">
    <property type="entry name" value="HATPase_dom"/>
</dbReference>
<comment type="caution">
    <text evidence="8">The sequence shown here is derived from an EMBL/GenBank/DDBJ whole genome shotgun (WGS) entry which is preliminary data.</text>
</comment>
<dbReference type="SUPFAM" id="SSF55874">
    <property type="entry name" value="ATPase domain of HSP90 chaperone/DNA topoisomerase II/histidine kinase"/>
    <property type="match status" value="1"/>
</dbReference>
<keyword evidence="9" id="KW-1185">Reference proteome</keyword>
<dbReference type="PROSITE" id="PS50109">
    <property type="entry name" value="HIS_KIN"/>
    <property type="match status" value="1"/>
</dbReference>
<evidence type="ECO:0000256" key="4">
    <source>
        <dbReference type="ARBA" id="ARBA00022741"/>
    </source>
</evidence>
<organism evidence="8 9">
    <name type="scientific">Thalassolituus pacificus</name>
    <dbReference type="NCBI Taxonomy" id="2975440"/>
    <lineage>
        <taxon>Bacteria</taxon>
        <taxon>Pseudomonadati</taxon>
        <taxon>Pseudomonadota</taxon>
        <taxon>Gammaproteobacteria</taxon>
        <taxon>Oceanospirillales</taxon>
        <taxon>Oceanospirillaceae</taxon>
        <taxon>Thalassolituus</taxon>
    </lineage>
</organism>
<comment type="catalytic activity">
    <reaction evidence="1">
        <text>ATP + protein L-histidine = ADP + protein N-phospho-L-histidine.</text>
        <dbReference type="EC" id="2.7.13.3"/>
    </reaction>
</comment>
<proteinExistence type="predicted"/>
<dbReference type="EC" id="2.7.13.3" evidence="2"/>
<dbReference type="InterPro" id="IPR050980">
    <property type="entry name" value="2C_sensor_his_kinase"/>
</dbReference>
<keyword evidence="4" id="KW-0547">Nucleotide-binding</keyword>
<keyword evidence="3" id="KW-0808">Transferase</keyword>
<evidence type="ECO:0000313" key="9">
    <source>
        <dbReference type="Proteomes" id="UP001147830"/>
    </source>
</evidence>
<dbReference type="GO" id="GO:0004673">
    <property type="term" value="F:protein histidine kinase activity"/>
    <property type="evidence" value="ECO:0007669"/>
    <property type="project" value="UniProtKB-EC"/>
</dbReference>
<keyword evidence="6" id="KW-0067">ATP-binding</keyword>
<dbReference type="Proteomes" id="UP001147830">
    <property type="component" value="Unassembled WGS sequence"/>
</dbReference>
<evidence type="ECO:0000313" key="8">
    <source>
        <dbReference type="EMBL" id="MCT7359224.1"/>
    </source>
</evidence>
<feature type="domain" description="Histidine kinase" evidence="7">
    <location>
        <begin position="9"/>
        <end position="210"/>
    </location>
</feature>
<dbReference type="Gene3D" id="3.30.565.10">
    <property type="entry name" value="Histidine kinase-like ATPase, C-terminal domain"/>
    <property type="match status" value="1"/>
</dbReference>
<evidence type="ECO:0000256" key="3">
    <source>
        <dbReference type="ARBA" id="ARBA00022679"/>
    </source>
</evidence>
<dbReference type="EMBL" id="JAOANI010000015">
    <property type="protein sequence ID" value="MCT7359224.1"/>
    <property type="molecule type" value="Genomic_DNA"/>
</dbReference>
<reference evidence="8" key="2">
    <citation type="submission" date="2022-08" db="EMBL/GenBank/DDBJ databases">
        <authorList>
            <person name="Dong C."/>
        </authorList>
    </citation>
    <scope>NUCLEOTIDE SEQUENCE</scope>
    <source>
        <strain evidence="8">59MF3M-4</strain>
    </source>
</reference>
<accession>A0A9X3ARU8</accession>
<keyword evidence="5 8" id="KW-0418">Kinase</keyword>
<evidence type="ECO:0000256" key="1">
    <source>
        <dbReference type="ARBA" id="ARBA00000085"/>
    </source>
</evidence>
<sequence length="210" mass="23317">MKFEHLVGAVVHDLKNQLQALLDYEQEALARIPKRYHTHLEPILQRTNRLKNDTMQMVTLFRLEQKSHFPMDDAWPRDTAADAIEATSLQYPGIRFSNDIGEDCQGFYNETLIHLALITLITNSAQAGATQIRLTADDSNGLTICVDDNGHGFDEAVLAGEKDTTKNEGSGLGLFFVELIASHHKQGEEHGSIRIANRKEGGASVSVHLL</sequence>
<evidence type="ECO:0000256" key="6">
    <source>
        <dbReference type="ARBA" id="ARBA00022840"/>
    </source>
</evidence>
<dbReference type="PANTHER" id="PTHR44936:SF10">
    <property type="entry name" value="SENSOR PROTEIN RSTB"/>
    <property type="match status" value="1"/>
</dbReference>
<name>A0A9X3ARU8_9GAMM</name>
<evidence type="ECO:0000256" key="2">
    <source>
        <dbReference type="ARBA" id="ARBA00012438"/>
    </source>
</evidence>
<evidence type="ECO:0000256" key="5">
    <source>
        <dbReference type="ARBA" id="ARBA00022777"/>
    </source>
</evidence>
<dbReference type="InterPro" id="IPR005467">
    <property type="entry name" value="His_kinase_dom"/>
</dbReference>
<dbReference type="RefSeq" id="WP_260976096.1">
    <property type="nucleotide sequence ID" value="NZ_JAOANI010000015.1"/>
</dbReference>
<protein>
    <recommendedName>
        <fullName evidence="2">histidine kinase</fullName>
        <ecNumber evidence="2">2.7.13.3</ecNumber>
    </recommendedName>
</protein>
<gene>
    <name evidence="8" type="ORF">NYR02_09345</name>
</gene>